<keyword evidence="3" id="KW-1185">Reference proteome</keyword>
<sequence length="274" mass="29789">MNNQRVWLLNVIRGALIGSGFILPGISGGALSVVFGLYEPLIKFLAHPFKNFRQNFFFFLPVGIGGILGVFGLSFAVSYLLGNYETIVLWFFVGAILGTIPAMWQDSGKRGRSKLDIGLMIIAFICMTLFLKFGLSNVSQIDANLWSWVLAGILIGLGLVIPGLSPSNFLIYLGLYKGMSDGIKTGDVGVLLPLFIGVVLVIALLSKVMNWLFEIAYSKLFHIVFGIVMASTIMIVPTDYHGIGMMGIVAAVVLCILGTILGWKMSQLEQVVSK</sequence>
<keyword evidence="1" id="KW-0812">Transmembrane</keyword>
<dbReference type="PANTHER" id="PTHR37308:SF1">
    <property type="entry name" value="POLYPRENYL-PHOSPHATE TRANSPORTER"/>
    <property type="match status" value="1"/>
</dbReference>
<feature type="transmembrane region" description="Helical" evidence="1">
    <location>
        <begin position="215"/>
        <end position="236"/>
    </location>
</feature>
<evidence type="ECO:0000313" key="2">
    <source>
        <dbReference type="EMBL" id="QER68330.1"/>
    </source>
</evidence>
<dbReference type="Pfam" id="PF04018">
    <property type="entry name" value="VCA0040-like"/>
    <property type="match status" value="1"/>
</dbReference>
<feature type="transmembrane region" description="Helical" evidence="1">
    <location>
        <begin position="147"/>
        <end position="176"/>
    </location>
</feature>
<dbReference type="RefSeq" id="WP_150204613.1">
    <property type="nucleotide sequence ID" value="NZ_CAXYVY010000136.1"/>
</dbReference>
<dbReference type="InterPro" id="IPR007163">
    <property type="entry name" value="VCA0040-like"/>
</dbReference>
<organism evidence="2 3">
    <name type="scientific">Paucilactobacillus nenjiangensis</name>
    <dbReference type="NCBI Taxonomy" id="1296540"/>
    <lineage>
        <taxon>Bacteria</taxon>
        <taxon>Bacillati</taxon>
        <taxon>Bacillota</taxon>
        <taxon>Bacilli</taxon>
        <taxon>Lactobacillales</taxon>
        <taxon>Lactobacillaceae</taxon>
        <taxon>Paucilactobacillus</taxon>
    </lineage>
</organism>
<keyword evidence="1" id="KW-1133">Transmembrane helix</keyword>
<dbReference type="KEGG" id="lnn:F0161_02165"/>
<feature type="transmembrane region" description="Helical" evidence="1">
    <location>
        <begin position="243"/>
        <end position="263"/>
    </location>
</feature>
<dbReference type="AlphaFoldDB" id="A0A5P1X348"/>
<feature type="transmembrane region" description="Helical" evidence="1">
    <location>
        <begin position="117"/>
        <end position="135"/>
    </location>
</feature>
<feature type="transmembrane region" description="Helical" evidence="1">
    <location>
        <begin position="12"/>
        <end position="35"/>
    </location>
</feature>
<evidence type="ECO:0000256" key="1">
    <source>
        <dbReference type="SAM" id="Phobius"/>
    </source>
</evidence>
<dbReference type="Proteomes" id="UP000325295">
    <property type="component" value="Chromosome"/>
</dbReference>
<proteinExistence type="predicted"/>
<reference evidence="2 3" key="1">
    <citation type="submission" date="2019-09" db="EMBL/GenBank/DDBJ databases">
        <title>Complete Genome Sequence of Lactobacillus nenjiangensis SH-Y15, isolated from sauerkraut.</title>
        <authorList>
            <person name="Yang H."/>
        </authorList>
    </citation>
    <scope>NUCLEOTIDE SEQUENCE [LARGE SCALE GENOMIC DNA]</scope>
    <source>
        <strain evidence="2 3">SH-Y15</strain>
    </source>
</reference>
<feature type="transmembrane region" description="Helical" evidence="1">
    <location>
        <begin position="188"/>
        <end position="209"/>
    </location>
</feature>
<feature type="transmembrane region" description="Helical" evidence="1">
    <location>
        <begin position="87"/>
        <end position="105"/>
    </location>
</feature>
<evidence type="ECO:0000313" key="3">
    <source>
        <dbReference type="Proteomes" id="UP000325295"/>
    </source>
</evidence>
<accession>A0A5P1X348</accession>
<dbReference type="PANTHER" id="PTHR37308">
    <property type="entry name" value="INTEGRAL MEMBRANE PROTEIN"/>
    <property type="match status" value="1"/>
</dbReference>
<name>A0A5P1X348_9LACO</name>
<gene>
    <name evidence="2" type="ORF">F0161_02165</name>
</gene>
<protein>
    <submittedName>
        <fullName evidence="2">DUF368 domain-containing protein</fullName>
    </submittedName>
</protein>
<dbReference type="EMBL" id="CP043939">
    <property type="protein sequence ID" value="QER68330.1"/>
    <property type="molecule type" value="Genomic_DNA"/>
</dbReference>
<dbReference type="OrthoDB" id="9793746at2"/>
<feature type="transmembrane region" description="Helical" evidence="1">
    <location>
        <begin position="56"/>
        <end position="81"/>
    </location>
</feature>
<keyword evidence="1" id="KW-0472">Membrane</keyword>